<dbReference type="InterPro" id="IPR018357">
    <property type="entry name" value="Hexapep_transf_CS"/>
</dbReference>
<evidence type="ECO:0000256" key="10">
    <source>
        <dbReference type="ARBA" id="ARBA00022960"/>
    </source>
</evidence>
<feature type="binding site" evidence="18">
    <location>
        <position position="362"/>
    </location>
    <ligand>
        <name>UDP-N-acetyl-alpha-D-glucosamine</name>
        <dbReference type="ChEBI" id="CHEBI:57705"/>
    </ligand>
</feature>
<comment type="pathway">
    <text evidence="18">Nucleotide-sugar biosynthesis; UDP-N-acetyl-alpha-D-glucosamine biosynthesis; N-acetyl-alpha-D-glucosamine 1-phosphate from alpha-D-glucosamine 6-phosphate (route II): step 2/2.</text>
</comment>
<comment type="pathway">
    <text evidence="18">Nucleotide-sugar biosynthesis; UDP-N-acetyl-alpha-D-glucosamine biosynthesis; UDP-N-acetyl-alpha-D-glucosamine from N-acetyl-alpha-D-glucosamine 1-phosphate: step 1/1.</text>
</comment>
<dbReference type="SUPFAM" id="SSF51161">
    <property type="entry name" value="Trimeric LpxA-like enzymes"/>
    <property type="match status" value="1"/>
</dbReference>
<feature type="binding site" evidence="18">
    <location>
        <position position="71"/>
    </location>
    <ligand>
        <name>UDP-N-acetyl-alpha-D-glucosamine</name>
        <dbReference type="ChEBI" id="CHEBI:57705"/>
    </ligand>
</feature>
<dbReference type="GO" id="GO:0009252">
    <property type="term" value="P:peptidoglycan biosynthetic process"/>
    <property type="evidence" value="ECO:0007669"/>
    <property type="project" value="UniProtKB-UniRule"/>
</dbReference>
<organism evidence="21 22">
    <name type="scientific">Candidatus Burkholderia verschuerenii</name>
    <dbReference type="NCBI Taxonomy" id="242163"/>
    <lineage>
        <taxon>Bacteria</taxon>
        <taxon>Pseudomonadati</taxon>
        <taxon>Pseudomonadota</taxon>
        <taxon>Betaproteobacteria</taxon>
        <taxon>Burkholderiales</taxon>
        <taxon>Burkholderiaceae</taxon>
        <taxon>Burkholderia</taxon>
    </lineage>
</organism>
<gene>
    <name evidence="18" type="primary">glmU</name>
    <name evidence="21" type="ORF">BVER_05295</name>
</gene>
<dbReference type="InterPro" id="IPR038009">
    <property type="entry name" value="GlmU_C_LbH"/>
</dbReference>
<proteinExistence type="inferred from homology"/>
<dbReference type="InterPro" id="IPR005882">
    <property type="entry name" value="Bifunctional_GlmU"/>
</dbReference>
<comment type="subunit">
    <text evidence="18">Homotrimer.</text>
</comment>
<sequence length="453" mass="47888">MNIVILAAGMGKRMRSALPKVLHPLASRPLLSHAIDTARTLEPTRLVVVVGHGADKVREMVGAPDVQFAVQDKQLGTGHAVQQALPLLDPSVPTLVLYGDVPLTRASTLKRLLDSAGPGRYGVLTVNVDDPTGYGRIVRDANGGVRKIVEQKDASPDELSIAEINTGIIVTPTRQLDTWLASLKNNNAQGEFYLTDVVERAIESGVEVVTAQPDAEWETLGVNSKVQLAELERVHQRNVAYALLDAGVTLADPARIDVRGTLECGADVSIDVNCVFEGRVTLGDGVSIGPNCVLKDAAIGAGARVDAYTHIEDASTGANVVLGPYARLRPGAQLGDEAHVGNFVEVKNAVLGHGSKANHLTYIGDADIGAHVNVGAGTITCNYDGANKHRTIIGDDVFVGSDTQLVAPVRVGNGVSIAAGTTVWKDVGNGELVLNEKTQVSRTDYVRPTKKKK</sequence>
<dbReference type="GO" id="GO:0019134">
    <property type="term" value="F:glucosamine-1-phosphate N-acetyltransferase activity"/>
    <property type="evidence" value="ECO:0007669"/>
    <property type="project" value="UniProtKB-UniRule"/>
</dbReference>
<feature type="binding site" evidence="18">
    <location>
        <begin position="6"/>
        <end position="9"/>
    </location>
    <ligand>
        <name>UDP-N-acetyl-alpha-D-glucosamine</name>
        <dbReference type="ChEBI" id="CHEBI:57705"/>
    </ligand>
</feature>
<keyword evidence="9 18" id="KW-0460">Magnesium</keyword>
<dbReference type="UniPathway" id="UPA00973"/>
<evidence type="ECO:0000256" key="7">
    <source>
        <dbReference type="ARBA" id="ARBA00022723"/>
    </source>
</evidence>
<dbReference type="PATRIC" id="fig|242163.4.peg.4931"/>
<keyword evidence="5 18" id="KW-0808">Transferase</keyword>
<dbReference type="InterPro" id="IPR001451">
    <property type="entry name" value="Hexapep"/>
</dbReference>
<dbReference type="PANTHER" id="PTHR43584">
    <property type="entry name" value="NUCLEOTIDYL TRANSFERASE"/>
    <property type="match status" value="1"/>
</dbReference>
<feature type="binding site" evidence="18">
    <location>
        <begin position="76"/>
        <end position="77"/>
    </location>
    <ligand>
        <name>UDP-N-acetyl-alpha-D-glucosamine</name>
        <dbReference type="ChEBI" id="CHEBI:57705"/>
    </ligand>
</feature>
<protein>
    <recommendedName>
        <fullName evidence="18">Bifunctional protein GlmU</fullName>
    </recommendedName>
    <domain>
        <recommendedName>
            <fullName evidence="18">UDP-N-acetylglucosamine pyrophosphorylase</fullName>
            <ecNumber evidence="18">2.7.7.23</ecNumber>
        </recommendedName>
        <alternativeName>
            <fullName evidence="18">N-acetylglucosamine-1-phosphate uridyltransferase</fullName>
        </alternativeName>
    </domain>
    <domain>
        <recommendedName>
            <fullName evidence="18">Glucosamine-1-phosphate N-acetyltransferase</fullName>
            <ecNumber evidence="18">2.3.1.157</ecNumber>
        </recommendedName>
    </domain>
</protein>
<dbReference type="CDD" id="cd02540">
    <property type="entry name" value="GT2_GlmU_N_bac"/>
    <property type="match status" value="1"/>
</dbReference>
<evidence type="ECO:0000256" key="8">
    <source>
        <dbReference type="ARBA" id="ARBA00022737"/>
    </source>
</evidence>
<dbReference type="AlphaFoldDB" id="A0A0L0MF43"/>
<dbReference type="GO" id="GO:0000287">
    <property type="term" value="F:magnesium ion binding"/>
    <property type="evidence" value="ECO:0007669"/>
    <property type="project" value="UniProtKB-UniRule"/>
</dbReference>
<evidence type="ECO:0000256" key="14">
    <source>
        <dbReference type="ARBA" id="ARBA00023316"/>
    </source>
</evidence>
<evidence type="ECO:0000256" key="17">
    <source>
        <dbReference type="ARBA" id="ARBA00049628"/>
    </source>
</evidence>
<dbReference type="Pfam" id="PF00132">
    <property type="entry name" value="Hexapep"/>
    <property type="match status" value="1"/>
</dbReference>
<comment type="catalytic activity">
    <reaction evidence="15 18">
        <text>alpha-D-glucosamine 1-phosphate + acetyl-CoA = N-acetyl-alpha-D-glucosamine 1-phosphate + CoA + H(+)</text>
        <dbReference type="Rhea" id="RHEA:13725"/>
        <dbReference type="ChEBI" id="CHEBI:15378"/>
        <dbReference type="ChEBI" id="CHEBI:57287"/>
        <dbReference type="ChEBI" id="CHEBI:57288"/>
        <dbReference type="ChEBI" id="CHEBI:57776"/>
        <dbReference type="ChEBI" id="CHEBI:58516"/>
        <dbReference type="EC" id="2.3.1.157"/>
    </reaction>
</comment>
<dbReference type="PANTHER" id="PTHR43584:SF3">
    <property type="entry name" value="BIFUNCTIONAL PROTEIN GLMU"/>
    <property type="match status" value="1"/>
</dbReference>
<dbReference type="GO" id="GO:0006048">
    <property type="term" value="P:UDP-N-acetylglucosamine biosynthetic process"/>
    <property type="evidence" value="ECO:0007669"/>
    <property type="project" value="UniProtKB-UniPathway"/>
</dbReference>
<keyword evidence="10 18" id="KW-0133">Cell shape</keyword>
<feature type="binding site" evidence="18">
    <location>
        <position position="329"/>
    </location>
    <ligand>
        <name>UDP-N-acetyl-alpha-D-glucosamine</name>
        <dbReference type="ChEBI" id="CHEBI:57705"/>
    </ligand>
</feature>
<dbReference type="Pfam" id="PF12804">
    <property type="entry name" value="NTP_transf_3"/>
    <property type="match status" value="1"/>
</dbReference>
<evidence type="ECO:0000256" key="18">
    <source>
        <dbReference type="HAMAP-Rule" id="MF_01631"/>
    </source>
</evidence>
<comment type="subcellular location">
    <subcellularLocation>
        <location evidence="1 18">Cytoplasm</location>
    </subcellularLocation>
</comment>
<dbReference type="GO" id="GO:0071555">
    <property type="term" value="P:cell wall organization"/>
    <property type="evidence" value="ECO:0007669"/>
    <property type="project" value="UniProtKB-KW"/>
</dbReference>
<evidence type="ECO:0000256" key="12">
    <source>
        <dbReference type="ARBA" id="ARBA00023268"/>
    </source>
</evidence>
<comment type="cofactor">
    <cofactor evidence="18">
        <name>Mg(2+)</name>
        <dbReference type="ChEBI" id="CHEBI:18420"/>
    </cofactor>
    <text evidence="18">Binds 1 Mg(2+) ion per subunit.</text>
</comment>
<evidence type="ECO:0000259" key="20">
    <source>
        <dbReference type="Pfam" id="PF25087"/>
    </source>
</evidence>
<feature type="binding site" evidence="18">
    <location>
        <begin position="382"/>
        <end position="383"/>
    </location>
    <ligand>
        <name>acetyl-CoA</name>
        <dbReference type="ChEBI" id="CHEBI:57288"/>
    </ligand>
</feature>
<reference evidence="22" key="1">
    <citation type="submission" date="2015-06" db="EMBL/GenBank/DDBJ databases">
        <title>Comparative genomics of Burkholderia leaf nodule symbionts.</title>
        <authorList>
            <person name="Carlier A."/>
            <person name="Eberl L."/>
            <person name="Pinto-Carbo M."/>
        </authorList>
    </citation>
    <scope>NUCLEOTIDE SEQUENCE [LARGE SCALE GENOMIC DNA]</scope>
    <source>
        <strain evidence="22">UZHbot4</strain>
    </source>
</reference>
<dbReference type="Proteomes" id="UP000036959">
    <property type="component" value="Unassembled WGS sequence"/>
</dbReference>
<dbReference type="GO" id="GO:0009245">
    <property type="term" value="P:lipid A biosynthetic process"/>
    <property type="evidence" value="ECO:0007669"/>
    <property type="project" value="UniProtKB-UniRule"/>
</dbReference>
<dbReference type="UniPathway" id="UPA00113">
    <property type="reaction ID" value="UER00532"/>
</dbReference>
<dbReference type="PROSITE" id="PS00101">
    <property type="entry name" value="HEXAPEP_TRANSFERASES"/>
    <property type="match status" value="2"/>
</dbReference>
<feature type="binding site" evidence="18">
    <location>
        <position position="165"/>
    </location>
    <ligand>
        <name>UDP-N-acetyl-alpha-D-glucosamine</name>
        <dbReference type="ChEBI" id="CHEBI:57705"/>
    </ligand>
</feature>
<dbReference type="GO" id="GO:0005737">
    <property type="term" value="C:cytoplasm"/>
    <property type="evidence" value="ECO:0007669"/>
    <property type="project" value="UniProtKB-SubCell"/>
</dbReference>
<dbReference type="Pfam" id="PF25087">
    <property type="entry name" value="GMPPB_C"/>
    <property type="match status" value="1"/>
</dbReference>
<feature type="binding site" evidence="18">
    <location>
        <position position="401"/>
    </location>
    <ligand>
        <name>acetyl-CoA</name>
        <dbReference type="ChEBI" id="CHEBI:57288"/>
    </ligand>
</feature>
<feature type="binding site" evidence="18">
    <location>
        <position position="223"/>
    </location>
    <ligand>
        <name>Mg(2+)</name>
        <dbReference type="ChEBI" id="CHEBI:18420"/>
    </ligand>
</feature>
<keyword evidence="12 18" id="KW-0511">Multifunctional enzyme</keyword>
<dbReference type="EMBL" id="LFJJ01000039">
    <property type="protein sequence ID" value="KND60926.1"/>
    <property type="molecule type" value="Genomic_DNA"/>
</dbReference>
<comment type="caution">
    <text evidence="21">The sequence shown here is derived from an EMBL/GenBank/DDBJ whole genome shotgun (WGS) entry which is preliminary data.</text>
</comment>
<dbReference type="InterPro" id="IPR025877">
    <property type="entry name" value="MobA-like_NTP_Trfase"/>
</dbReference>
<dbReference type="Gene3D" id="3.90.550.10">
    <property type="entry name" value="Spore Coat Polysaccharide Biosynthesis Protein SpsA, Chain A"/>
    <property type="match status" value="1"/>
</dbReference>
<evidence type="ECO:0000256" key="4">
    <source>
        <dbReference type="ARBA" id="ARBA00022490"/>
    </source>
</evidence>
<comment type="pathway">
    <text evidence="18">Bacterial outer membrane biogenesis; LPS lipid A biosynthesis.</text>
</comment>
<evidence type="ECO:0000256" key="15">
    <source>
        <dbReference type="ARBA" id="ARBA00048247"/>
    </source>
</evidence>
<keyword evidence="6 18" id="KW-0548">Nucleotidyltransferase</keyword>
<feature type="binding site" evidence="18">
    <location>
        <position position="223"/>
    </location>
    <ligand>
        <name>UDP-N-acetyl-alpha-D-glucosamine</name>
        <dbReference type="ChEBI" id="CHEBI:57705"/>
    </ligand>
</feature>
<evidence type="ECO:0000256" key="1">
    <source>
        <dbReference type="ARBA" id="ARBA00004496"/>
    </source>
</evidence>
<evidence type="ECO:0000256" key="6">
    <source>
        <dbReference type="ARBA" id="ARBA00022695"/>
    </source>
</evidence>
<feature type="binding site" evidence="18">
    <location>
        <position position="347"/>
    </location>
    <ligand>
        <name>UDP-N-acetyl-alpha-D-glucosamine</name>
        <dbReference type="ChEBI" id="CHEBI:57705"/>
    </ligand>
</feature>
<dbReference type="GO" id="GO:0000902">
    <property type="term" value="P:cell morphogenesis"/>
    <property type="evidence" value="ECO:0007669"/>
    <property type="project" value="UniProtKB-UniRule"/>
</dbReference>
<dbReference type="Gene3D" id="2.160.10.10">
    <property type="entry name" value="Hexapeptide repeat proteins"/>
    <property type="match status" value="1"/>
</dbReference>
<evidence type="ECO:0000256" key="11">
    <source>
        <dbReference type="ARBA" id="ARBA00022984"/>
    </source>
</evidence>
<feature type="region of interest" description="Linker" evidence="18">
    <location>
        <begin position="226"/>
        <end position="246"/>
    </location>
</feature>
<dbReference type="GO" id="GO:0003977">
    <property type="term" value="F:UDP-N-acetylglucosamine diphosphorylase activity"/>
    <property type="evidence" value="ECO:0007669"/>
    <property type="project" value="UniProtKB-UniRule"/>
</dbReference>
<accession>A0A0L0MF43</accession>
<name>A0A0L0MF43_9BURK</name>
<evidence type="ECO:0000256" key="5">
    <source>
        <dbReference type="ARBA" id="ARBA00022679"/>
    </source>
</evidence>
<keyword evidence="11 18" id="KW-0573">Peptidoglycan synthesis</keyword>
<comment type="caution">
    <text evidence="18">Lacks conserved residue(s) required for the propagation of feature annotation.</text>
</comment>
<dbReference type="InterPro" id="IPR029044">
    <property type="entry name" value="Nucleotide-diphossugar_trans"/>
</dbReference>
<feature type="binding site" evidence="18">
    <location>
        <position position="150"/>
    </location>
    <ligand>
        <name>UDP-N-acetyl-alpha-D-glucosamine</name>
        <dbReference type="ChEBI" id="CHEBI:57705"/>
    </ligand>
</feature>
<keyword evidence="4 18" id="KW-0963">Cytoplasm</keyword>
<evidence type="ECO:0000313" key="21">
    <source>
        <dbReference type="EMBL" id="KND60926.1"/>
    </source>
</evidence>
<feature type="binding site" evidence="18">
    <location>
        <position position="419"/>
    </location>
    <ligand>
        <name>acetyl-CoA</name>
        <dbReference type="ChEBI" id="CHEBI:57288"/>
    </ligand>
</feature>
<feature type="binding site" evidence="18">
    <location>
        <begin position="98"/>
        <end position="100"/>
    </location>
    <ligand>
        <name>UDP-N-acetyl-alpha-D-glucosamine</name>
        <dbReference type="ChEBI" id="CHEBI:57705"/>
    </ligand>
</feature>
<dbReference type="InterPro" id="IPR011004">
    <property type="entry name" value="Trimer_LpxA-like_sf"/>
</dbReference>
<feature type="active site" description="Proton acceptor" evidence="18">
    <location>
        <position position="359"/>
    </location>
</feature>
<dbReference type="CDD" id="cd03353">
    <property type="entry name" value="LbH_GlmU_C"/>
    <property type="match status" value="1"/>
</dbReference>
<dbReference type="OrthoDB" id="9775031at2"/>
<evidence type="ECO:0000256" key="9">
    <source>
        <dbReference type="ARBA" id="ARBA00022842"/>
    </source>
</evidence>
<evidence type="ECO:0000313" key="22">
    <source>
        <dbReference type="Proteomes" id="UP000036959"/>
    </source>
</evidence>
<dbReference type="EC" id="2.7.7.23" evidence="18"/>
<feature type="binding site" evidence="18">
    <location>
        <position position="135"/>
    </location>
    <ligand>
        <name>UDP-N-acetyl-alpha-D-glucosamine</name>
        <dbReference type="ChEBI" id="CHEBI:57705"/>
    </ligand>
</feature>
<evidence type="ECO:0000256" key="3">
    <source>
        <dbReference type="ARBA" id="ARBA00007947"/>
    </source>
</evidence>
<feature type="domain" description="MobA-like NTP transferase" evidence="19">
    <location>
        <begin position="4"/>
        <end position="127"/>
    </location>
</feature>
<dbReference type="EC" id="2.3.1.157" evidence="18"/>
<dbReference type="SUPFAM" id="SSF53448">
    <property type="entry name" value="Nucleotide-diphospho-sugar transferases"/>
    <property type="match status" value="1"/>
</dbReference>
<comment type="function">
    <text evidence="17 18">Catalyzes the last two sequential reactions in the de novo biosynthetic pathway for UDP-N-acetylglucosamine (UDP-GlcNAc). The C-terminal domain catalyzes the transfer of acetyl group from acetyl coenzyme A to glucosamine-1-phosphate (GlcN-1-P) to produce N-acetylglucosamine-1-phosphate (GlcNAc-1-P), which is converted into UDP-GlcNAc by the transfer of uridine 5-monophosphate (from uridine 5-triphosphate), a reaction catalyzed by the N-terminal domain.</text>
</comment>
<keyword evidence="22" id="KW-1185">Reference proteome</keyword>
<dbReference type="GO" id="GO:0016020">
    <property type="term" value="C:membrane"/>
    <property type="evidence" value="ECO:0007669"/>
    <property type="project" value="GOC"/>
</dbReference>
<feature type="binding site" evidence="18">
    <location>
        <position position="376"/>
    </location>
    <ligand>
        <name>acetyl-CoA</name>
        <dbReference type="ChEBI" id="CHEBI:57288"/>
    </ligand>
</feature>
<comment type="catalytic activity">
    <reaction evidence="16 18">
        <text>N-acetyl-alpha-D-glucosamine 1-phosphate + UTP + H(+) = UDP-N-acetyl-alpha-D-glucosamine + diphosphate</text>
        <dbReference type="Rhea" id="RHEA:13509"/>
        <dbReference type="ChEBI" id="CHEBI:15378"/>
        <dbReference type="ChEBI" id="CHEBI:33019"/>
        <dbReference type="ChEBI" id="CHEBI:46398"/>
        <dbReference type="ChEBI" id="CHEBI:57705"/>
        <dbReference type="ChEBI" id="CHEBI:57776"/>
        <dbReference type="EC" id="2.7.7.23"/>
    </reaction>
</comment>
<feature type="binding site" evidence="18">
    <location>
        <position position="20"/>
    </location>
    <ligand>
        <name>UDP-N-acetyl-alpha-D-glucosamine</name>
        <dbReference type="ChEBI" id="CHEBI:57705"/>
    </ligand>
</feature>
<keyword evidence="7 18" id="KW-0479">Metal-binding</keyword>
<dbReference type="InterPro" id="IPR050065">
    <property type="entry name" value="GlmU-like"/>
</dbReference>
<dbReference type="RefSeq" id="WP_050453164.1">
    <property type="nucleotide sequence ID" value="NZ_LFJJ01000039.1"/>
</dbReference>
<comment type="similarity">
    <text evidence="3 18">In the N-terminal section; belongs to the N-acetylglucosamine-1-phosphate uridyltransferase family.</text>
</comment>
<feature type="binding site" evidence="18">
    <location>
        <position position="100"/>
    </location>
    <ligand>
        <name>Mg(2+)</name>
        <dbReference type="ChEBI" id="CHEBI:18420"/>
    </ligand>
</feature>
<dbReference type="NCBIfam" id="TIGR01173">
    <property type="entry name" value="glmU"/>
    <property type="match status" value="1"/>
</dbReference>
<keyword evidence="8 18" id="KW-0677">Repeat</keyword>
<comment type="similarity">
    <text evidence="2 18">In the C-terminal section; belongs to the transferase hexapeptide repeat family.</text>
</comment>
<evidence type="ECO:0000256" key="16">
    <source>
        <dbReference type="ARBA" id="ARBA00048493"/>
    </source>
</evidence>
<feature type="region of interest" description="N-acetyltransferase" evidence="18">
    <location>
        <begin position="247"/>
        <end position="453"/>
    </location>
</feature>
<feature type="binding site" evidence="18">
    <location>
        <position position="373"/>
    </location>
    <ligand>
        <name>UDP-N-acetyl-alpha-D-glucosamine</name>
        <dbReference type="ChEBI" id="CHEBI:57705"/>
    </ligand>
</feature>
<feature type="domain" description="Mannose-1-phosphate guanyltransferase C-terminal" evidence="20">
    <location>
        <begin position="266"/>
        <end position="349"/>
    </location>
</feature>
<evidence type="ECO:0000259" key="19">
    <source>
        <dbReference type="Pfam" id="PF12804"/>
    </source>
</evidence>
<keyword evidence="14 18" id="KW-0961">Cell wall biogenesis/degradation</keyword>
<feature type="region of interest" description="Pyrophosphorylase" evidence="18">
    <location>
        <begin position="1"/>
        <end position="225"/>
    </location>
</feature>
<dbReference type="InterPro" id="IPR056729">
    <property type="entry name" value="GMPPB_C"/>
</dbReference>
<evidence type="ECO:0000256" key="2">
    <source>
        <dbReference type="ARBA" id="ARBA00007707"/>
    </source>
</evidence>
<evidence type="ECO:0000256" key="13">
    <source>
        <dbReference type="ARBA" id="ARBA00023315"/>
    </source>
</evidence>
<dbReference type="HAMAP" id="MF_01631">
    <property type="entry name" value="GlmU"/>
    <property type="match status" value="1"/>
</dbReference>
<keyword evidence="13 18" id="KW-0012">Acyltransferase</keyword>
<dbReference type="GO" id="GO:0008360">
    <property type="term" value="P:regulation of cell shape"/>
    <property type="evidence" value="ECO:0007669"/>
    <property type="project" value="UniProtKB-KW"/>
</dbReference>